<reference evidence="2 3" key="1">
    <citation type="submission" date="2023-10" db="EMBL/GenBank/DDBJ databases">
        <title>Development of a sustainable strategy for remediation of hydrocarbon-contaminated territories based on the waste exchange concept.</title>
        <authorList>
            <person name="Krivoruchko A."/>
        </authorList>
    </citation>
    <scope>NUCLEOTIDE SEQUENCE [LARGE SCALE GENOMIC DNA]</scope>
    <source>
        <strain evidence="2 3">IEGM 1322</strain>
    </source>
</reference>
<dbReference type="InterPro" id="IPR005532">
    <property type="entry name" value="SUMF_dom"/>
</dbReference>
<comment type="caution">
    <text evidence="2">The sequence shown here is derived from an EMBL/GenBank/DDBJ whole genome shotgun (WGS) entry which is preliminary data.</text>
</comment>
<dbReference type="Gene3D" id="3.90.1580.10">
    <property type="entry name" value="paralog of FGE (formylglycine-generating enzyme)"/>
    <property type="match status" value="1"/>
</dbReference>
<dbReference type="InterPro" id="IPR016187">
    <property type="entry name" value="CTDL_fold"/>
</dbReference>
<dbReference type="PANTHER" id="PTHR23150">
    <property type="entry name" value="SULFATASE MODIFYING FACTOR 1, 2"/>
    <property type="match status" value="1"/>
</dbReference>
<dbReference type="Pfam" id="PF03781">
    <property type="entry name" value="FGE-sulfatase"/>
    <property type="match status" value="1"/>
</dbReference>
<accession>A0ABU4AVT1</accession>
<name>A0ABU4AVT1_9NOCA</name>
<sequence>MTAPPFPRMRWVPGGQFRMGSDWADYPEEAPVHEVSVEGFWADETPVTVTQFRRFVKATGYVTVAERPMDPADYPDADPTRLVPSSLVFTPTQGPVDLTNWQGWWRLIPGANWAHPEGPGSGIDGRELHPVTHVSWEDVNAYAQWAGKDLPTEAEWECAARGGLNGAAYAWGDQLAPMGTQLANYWIGEFPWQNLKPVADRRTTAVRSYPPNGYGLYDVTGNVWEWTADFYRTDHSETATHACCGPAIDPRVASAAGSRDPAGTISRRVIKGGSHLCAENYCRRYRPAARQAQPVDSGMSHIGFRCIVRGSAPTR</sequence>
<gene>
    <name evidence="2" type="ORF">R3P95_07300</name>
</gene>
<organism evidence="2 3">
    <name type="scientific">Rhodococcus cercidiphylli</name>
    <dbReference type="NCBI Taxonomy" id="489916"/>
    <lineage>
        <taxon>Bacteria</taxon>
        <taxon>Bacillati</taxon>
        <taxon>Actinomycetota</taxon>
        <taxon>Actinomycetes</taxon>
        <taxon>Mycobacteriales</taxon>
        <taxon>Nocardiaceae</taxon>
        <taxon>Rhodococcus</taxon>
    </lineage>
</organism>
<dbReference type="RefSeq" id="WP_317547842.1">
    <property type="nucleotide sequence ID" value="NZ_JAWLKE010000003.1"/>
</dbReference>
<dbReference type="Proteomes" id="UP001185899">
    <property type="component" value="Unassembled WGS sequence"/>
</dbReference>
<feature type="domain" description="Sulfatase-modifying factor enzyme-like" evidence="1">
    <location>
        <begin position="7"/>
        <end position="307"/>
    </location>
</feature>
<proteinExistence type="predicted"/>
<dbReference type="PANTHER" id="PTHR23150:SF19">
    <property type="entry name" value="FORMYLGLYCINE-GENERATING ENZYME"/>
    <property type="match status" value="1"/>
</dbReference>
<protein>
    <submittedName>
        <fullName evidence="2">Formylglycine-generating enzyme family protein</fullName>
    </submittedName>
</protein>
<dbReference type="SUPFAM" id="SSF56436">
    <property type="entry name" value="C-type lectin-like"/>
    <property type="match status" value="1"/>
</dbReference>
<keyword evidence="3" id="KW-1185">Reference proteome</keyword>
<dbReference type="InterPro" id="IPR042095">
    <property type="entry name" value="SUMF_sf"/>
</dbReference>
<dbReference type="InterPro" id="IPR051043">
    <property type="entry name" value="Sulfatase_Mod_Factor_Kinase"/>
</dbReference>
<dbReference type="EMBL" id="JAWLKE010000003">
    <property type="protein sequence ID" value="MDV6230349.1"/>
    <property type="molecule type" value="Genomic_DNA"/>
</dbReference>
<evidence type="ECO:0000313" key="3">
    <source>
        <dbReference type="Proteomes" id="UP001185899"/>
    </source>
</evidence>
<evidence type="ECO:0000259" key="1">
    <source>
        <dbReference type="Pfam" id="PF03781"/>
    </source>
</evidence>
<evidence type="ECO:0000313" key="2">
    <source>
        <dbReference type="EMBL" id="MDV6230349.1"/>
    </source>
</evidence>